<sequence length="206" mass="22596">MDKVTTLCSLWRLSLKDGTIYRFTDHDDLVIFGGETYVLNDSAEAGVSESQAGFSVDTGDIRTRVNLPDLSPQAVREGALDGAKISAYRHDWSDGTTQLLSQGRVGDIRFSENVIEVEWLGQTSLLNRSTGRLFSGQCDAQFGDNRCGLNAADFPAKTNCPRSFDACRDQFDNSANFRGFPHLLGDDVLQAGVGDRDRRDGGSRYA</sequence>
<dbReference type="Pfam" id="PF09356">
    <property type="entry name" value="Phage_BR0599"/>
    <property type="match status" value="1"/>
</dbReference>
<dbReference type="InterPro" id="IPR018964">
    <property type="entry name" value="Phage_phiJL001_Gp84_C"/>
</dbReference>
<evidence type="ECO:0000313" key="3">
    <source>
        <dbReference type="Proteomes" id="UP000600865"/>
    </source>
</evidence>
<keyword evidence="3" id="KW-1185">Reference proteome</keyword>
<protein>
    <recommendedName>
        <fullName evidence="1">Bacteriophage phiJL001 Gp84 C-terminal domain-containing protein</fullName>
    </recommendedName>
</protein>
<name>A0A918N9F7_9PROT</name>
<reference evidence="2 3" key="1">
    <citation type="journal article" date="2014" name="Int. J. Syst. Evol. Microbiol.">
        <title>Complete genome sequence of Corynebacterium casei LMG S-19264T (=DSM 44701T), isolated from a smear-ripened cheese.</title>
        <authorList>
            <consortium name="US DOE Joint Genome Institute (JGI-PGF)"/>
            <person name="Walter F."/>
            <person name="Albersmeier A."/>
            <person name="Kalinowski J."/>
            <person name="Ruckert C."/>
        </authorList>
    </citation>
    <scope>NUCLEOTIDE SEQUENCE [LARGE SCALE GENOMIC DNA]</scope>
    <source>
        <strain evidence="2 3">KCTC 23968</strain>
    </source>
</reference>
<dbReference type="Proteomes" id="UP000600865">
    <property type="component" value="Unassembled WGS sequence"/>
</dbReference>
<feature type="domain" description="Bacteriophage phiJL001 Gp84 C-terminal" evidence="1">
    <location>
        <begin position="157"/>
        <end position="187"/>
    </location>
</feature>
<evidence type="ECO:0000259" key="1">
    <source>
        <dbReference type="Pfam" id="PF09356"/>
    </source>
</evidence>
<gene>
    <name evidence="2" type="ORF">GCM10011309_01110</name>
</gene>
<comment type="caution">
    <text evidence="2">The sequence shown here is derived from an EMBL/GenBank/DDBJ whole genome shotgun (WGS) entry which is preliminary data.</text>
</comment>
<evidence type="ECO:0000313" key="2">
    <source>
        <dbReference type="EMBL" id="GGX56161.1"/>
    </source>
</evidence>
<dbReference type="RefSeq" id="WP_189579857.1">
    <property type="nucleotide sequence ID" value="NZ_BMYV01000001.1"/>
</dbReference>
<organism evidence="2 3">
    <name type="scientific">Litorimonas cladophorae</name>
    <dbReference type="NCBI Taxonomy" id="1220491"/>
    <lineage>
        <taxon>Bacteria</taxon>
        <taxon>Pseudomonadati</taxon>
        <taxon>Pseudomonadota</taxon>
        <taxon>Alphaproteobacteria</taxon>
        <taxon>Maricaulales</taxon>
        <taxon>Robiginitomaculaceae</taxon>
    </lineage>
</organism>
<dbReference type="EMBL" id="BMYV01000001">
    <property type="protein sequence ID" value="GGX56161.1"/>
    <property type="molecule type" value="Genomic_DNA"/>
</dbReference>
<dbReference type="InterPro" id="IPR011928">
    <property type="entry name" value="Phage_phiJL001_Gp84"/>
</dbReference>
<dbReference type="NCBIfam" id="TIGR02218">
    <property type="entry name" value="phg_TIGR02218"/>
    <property type="match status" value="1"/>
</dbReference>
<accession>A0A918N9F7</accession>
<dbReference type="Pfam" id="PF09931">
    <property type="entry name" value="Phage_phiJL001_Gp84_N"/>
    <property type="match status" value="1"/>
</dbReference>
<proteinExistence type="predicted"/>
<dbReference type="AlphaFoldDB" id="A0A918N9F7"/>